<dbReference type="Pfam" id="PF08973">
    <property type="entry name" value="TM1506"/>
    <property type="match status" value="1"/>
</dbReference>
<dbReference type="EMBL" id="QRVZ01000022">
    <property type="protein sequence ID" value="RGS80669.1"/>
    <property type="molecule type" value="Genomic_DNA"/>
</dbReference>
<dbReference type="GO" id="GO:0003824">
    <property type="term" value="F:catalytic activity"/>
    <property type="evidence" value="ECO:0007669"/>
    <property type="project" value="InterPro"/>
</dbReference>
<name>A0A395VRF0_BACOV</name>
<protein>
    <submittedName>
        <fullName evidence="1">DUF1893 domain-containing protein</fullName>
    </submittedName>
</protein>
<sequence length="136" mass="14815">MKELIELLHRDGNTLVVANGEVCAFQGRGISDLYRLLRDDARFLQGASVADKVVGKGAAALMILGGVSELHADLISEPALTLLRTNRIRVSYGEKVPQIRNRTKTGICPVETLCHNAATAGECLPLIEEFMNSIRQ</sequence>
<dbReference type="SUPFAM" id="SSF53927">
    <property type="entry name" value="Cytidine deaminase-like"/>
    <property type="match status" value="1"/>
</dbReference>
<dbReference type="RefSeq" id="WP_118419116.1">
    <property type="nucleotide sequence ID" value="NZ_QRVZ01000022.1"/>
</dbReference>
<organism evidence="1 2">
    <name type="scientific">Bacteroides ovatus</name>
    <dbReference type="NCBI Taxonomy" id="28116"/>
    <lineage>
        <taxon>Bacteria</taxon>
        <taxon>Pseudomonadati</taxon>
        <taxon>Bacteroidota</taxon>
        <taxon>Bacteroidia</taxon>
        <taxon>Bacteroidales</taxon>
        <taxon>Bacteroidaceae</taxon>
        <taxon>Bacteroides</taxon>
    </lineage>
</organism>
<comment type="caution">
    <text evidence="1">The sequence shown here is derived from an EMBL/GenBank/DDBJ whole genome shotgun (WGS) entry which is preliminary data.</text>
</comment>
<dbReference type="InterPro" id="IPR015067">
    <property type="entry name" value="DUF1893_TM1506-like"/>
</dbReference>
<dbReference type="AlphaFoldDB" id="A0A395VRF0"/>
<dbReference type="InterPro" id="IPR037081">
    <property type="entry name" value="Hyp_TM1506"/>
</dbReference>
<proteinExistence type="predicted"/>
<evidence type="ECO:0000313" key="2">
    <source>
        <dbReference type="Proteomes" id="UP000266492"/>
    </source>
</evidence>
<accession>A0A395VRF0</accession>
<evidence type="ECO:0000313" key="1">
    <source>
        <dbReference type="EMBL" id="RGS80669.1"/>
    </source>
</evidence>
<dbReference type="InterPro" id="IPR016193">
    <property type="entry name" value="Cytidine_deaminase-like"/>
</dbReference>
<gene>
    <name evidence="1" type="ORF">DWX70_21165</name>
</gene>
<reference evidence="1 2" key="1">
    <citation type="submission" date="2018-08" db="EMBL/GenBank/DDBJ databases">
        <title>A genome reference for cultivated species of the human gut microbiota.</title>
        <authorList>
            <person name="Zou Y."/>
            <person name="Xue W."/>
            <person name="Luo G."/>
        </authorList>
    </citation>
    <scope>NUCLEOTIDE SEQUENCE [LARGE SCALE GENOMIC DNA]</scope>
    <source>
        <strain evidence="1 2">AF20-9LB</strain>
    </source>
</reference>
<dbReference type="Proteomes" id="UP000266492">
    <property type="component" value="Unassembled WGS sequence"/>
</dbReference>
<dbReference type="Gene3D" id="3.40.140.30">
    <property type="entry name" value="Hypothetical protein TM1506"/>
    <property type="match status" value="1"/>
</dbReference>